<organism evidence="3 4">
    <name type="scientific">Sphingomonas morindae</name>
    <dbReference type="NCBI Taxonomy" id="1541170"/>
    <lineage>
        <taxon>Bacteria</taxon>
        <taxon>Pseudomonadati</taxon>
        <taxon>Pseudomonadota</taxon>
        <taxon>Alphaproteobacteria</taxon>
        <taxon>Sphingomonadales</taxon>
        <taxon>Sphingomonadaceae</taxon>
        <taxon>Sphingomonas</taxon>
    </lineage>
</organism>
<keyword evidence="4" id="KW-1185">Reference proteome</keyword>
<dbReference type="EMBL" id="CP084930">
    <property type="protein sequence ID" value="USI71649.1"/>
    <property type="molecule type" value="Genomic_DNA"/>
</dbReference>
<dbReference type="Pfam" id="PF01936">
    <property type="entry name" value="NYN"/>
    <property type="match status" value="1"/>
</dbReference>
<evidence type="ECO:0000313" key="4">
    <source>
        <dbReference type="Proteomes" id="UP001056937"/>
    </source>
</evidence>
<reference evidence="3" key="1">
    <citation type="journal article" date="2022" name="Toxins">
        <title>Genomic Analysis of Sphingopyxis sp. USTB-05 for Biodegrading Cyanobacterial Hepatotoxins.</title>
        <authorList>
            <person name="Liu C."/>
            <person name="Xu Q."/>
            <person name="Zhao Z."/>
            <person name="Zhang H."/>
            <person name="Liu X."/>
            <person name="Yin C."/>
            <person name="Liu Y."/>
            <person name="Yan H."/>
        </authorList>
    </citation>
    <scope>NUCLEOTIDE SEQUENCE</scope>
    <source>
        <strain evidence="3">NBD5</strain>
    </source>
</reference>
<protein>
    <submittedName>
        <fullName evidence="3">NYN domain-containing protein</fullName>
    </submittedName>
</protein>
<evidence type="ECO:0000259" key="2">
    <source>
        <dbReference type="Pfam" id="PF01936"/>
    </source>
</evidence>
<dbReference type="RefSeq" id="WP_252165462.1">
    <property type="nucleotide sequence ID" value="NZ_CP084930.1"/>
</dbReference>
<accession>A0ABY4X431</accession>
<feature type="domain" description="NYN" evidence="2">
    <location>
        <begin position="13"/>
        <end position="145"/>
    </location>
</feature>
<evidence type="ECO:0000256" key="1">
    <source>
        <dbReference type="SAM" id="MobiDB-lite"/>
    </source>
</evidence>
<evidence type="ECO:0000313" key="3">
    <source>
        <dbReference type="EMBL" id="USI71649.1"/>
    </source>
</evidence>
<dbReference type="InterPro" id="IPR021139">
    <property type="entry name" value="NYN"/>
</dbReference>
<dbReference type="Proteomes" id="UP001056937">
    <property type="component" value="Chromosome 1"/>
</dbReference>
<dbReference type="Gene3D" id="3.40.50.1010">
    <property type="entry name" value="5'-nuclease"/>
    <property type="match status" value="1"/>
</dbReference>
<proteinExistence type="predicted"/>
<feature type="region of interest" description="Disordered" evidence="1">
    <location>
        <begin position="206"/>
        <end position="238"/>
    </location>
</feature>
<name>A0ABY4X431_9SPHN</name>
<sequence length="238" mass="26137">MSEQVCQVPPRPRAAVYVDGFNLYHPIHDLGPAENHLKWSSLWTLGKMLAEQVKADLVKVVFCTAVPKHLPDSRDRHNTFNRAQRSQGVVILKGHHVPDDGGYSEKQSDINVALSLILDGLDNVYDIAIVLSADSDQVATGHAFRRRLAPSGKQMFCAVPLGRSMPIGFSELGVKKLVVTKAMLETCVMPEQVVGADGSIRRPAAYDPPVGWVHPNDRPKQKPPKPPKAWGKAVRTST</sequence>
<gene>
    <name evidence="3" type="ORF">LHA26_09905</name>
</gene>